<dbReference type="EMBL" id="CAJOBJ010004893">
    <property type="protein sequence ID" value="CAF4014727.1"/>
    <property type="molecule type" value="Genomic_DNA"/>
</dbReference>
<dbReference type="AlphaFoldDB" id="A0A8S2NRV0"/>
<dbReference type="Proteomes" id="UP000681720">
    <property type="component" value="Unassembled WGS sequence"/>
</dbReference>
<comment type="caution">
    <text evidence="1">The sequence shown here is derived from an EMBL/GenBank/DDBJ whole genome shotgun (WGS) entry which is preliminary data.</text>
</comment>
<gene>
    <name evidence="1" type="ORF">GIL414_LOCUS12515</name>
</gene>
<accession>A0A8S2NRV0</accession>
<protein>
    <submittedName>
        <fullName evidence="1">Uncharacterized protein</fullName>
    </submittedName>
</protein>
<reference evidence="1" key="1">
    <citation type="submission" date="2021-02" db="EMBL/GenBank/DDBJ databases">
        <authorList>
            <person name="Nowell W R."/>
        </authorList>
    </citation>
    <scope>NUCLEOTIDE SEQUENCE</scope>
</reference>
<organism evidence="1 2">
    <name type="scientific">Rotaria magnacalcarata</name>
    <dbReference type="NCBI Taxonomy" id="392030"/>
    <lineage>
        <taxon>Eukaryota</taxon>
        <taxon>Metazoa</taxon>
        <taxon>Spiralia</taxon>
        <taxon>Gnathifera</taxon>
        <taxon>Rotifera</taxon>
        <taxon>Eurotatoria</taxon>
        <taxon>Bdelloidea</taxon>
        <taxon>Philodinida</taxon>
        <taxon>Philodinidae</taxon>
        <taxon>Rotaria</taxon>
    </lineage>
</organism>
<sequence length="242" mass="27184">MCSGGRAIRCNDKTLRFFAWPIDNNTKKVEASSSEQTNCSSTSASTINLPVISLSSGEVNVSTDKGDWWCDLHRCGLLLQLIEALHTCMYNANEGAALSLPQLPKVYDCYLSLHQWRGLIASNDASMNCFENRDFEDLKVSLRKMPNSQATGEELGRRISCTWDMKAFDISSLWSLNAVIQLTQDLTRIHNVDEHASLVRRTSNCVPTTINSKWTALRMGATRLTRQQNNFTLASKLLIQQF</sequence>
<evidence type="ECO:0000313" key="2">
    <source>
        <dbReference type="Proteomes" id="UP000681720"/>
    </source>
</evidence>
<name>A0A8S2NRV0_9BILA</name>
<evidence type="ECO:0000313" key="1">
    <source>
        <dbReference type="EMBL" id="CAF4014727.1"/>
    </source>
</evidence>
<proteinExistence type="predicted"/>